<dbReference type="EMBL" id="UYJE01008727">
    <property type="protein sequence ID" value="VDI66698.1"/>
    <property type="molecule type" value="Genomic_DNA"/>
</dbReference>
<dbReference type="InterPro" id="IPR011333">
    <property type="entry name" value="SKP1/BTB/POZ_sf"/>
</dbReference>
<comment type="subcellular location">
    <subcellularLocation>
        <location evidence="1">Nucleus</location>
        <location evidence="1">Nucleoplasm</location>
    </subcellularLocation>
</comment>
<evidence type="ECO:0000256" key="2">
    <source>
        <dbReference type="ARBA" id="ARBA00006177"/>
    </source>
</evidence>
<dbReference type="Pfam" id="PF05485">
    <property type="entry name" value="THAP"/>
    <property type="match status" value="1"/>
</dbReference>
<evidence type="ECO:0000259" key="15">
    <source>
        <dbReference type="PROSITE" id="PS50950"/>
    </source>
</evidence>
<evidence type="ECO:0000256" key="6">
    <source>
        <dbReference type="ARBA" id="ARBA00023015"/>
    </source>
</evidence>
<keyword evidence="11" id="KW-0131">Cell cycle</keyword>
<evidence type="ECO:0000256" key="9">
    <source>
        <dbReference type="ARBA" id="ARBA00023163"/>
    </source>
</evidence>
<keyword evidence="10" id="KW-0539">Nucleus</keyword>
<keyword evidence="7" id="KW-0175">Coiled coil</keyword>
<dbReference type="SUPFAM" id="SSF54695">
    <property type="entry name" value="POZ domain"/>
    <property type="match status" value="1"/>
</dbReference>
<name>A0A8B6GNQ5_MYTGA</name>
<dbReference type="AlphaFoldDB" id="A0A8B6GNQ5"/>
<evidence type="ECO:0000259" key="14">
    <source>
        <dbReference type="PROSITE" id="PS50097"/>
    </source>
</evidence>
<reference evidence="16" key="1">
    <citation type="submission" date="2018-11" db="EMBL/GenBank/DDBJ databases">
        <authorList>
            <person name="Alioto T."/>
            <person name="Alioto T."/>
        </authorList>
    </citation>
    <scope>NUCLEOTIDE SEQUENCE</scope>
</reference>
<dbReference type="Pfam" id="PF00651">
    <property type="entry name" value="BTB"/>
    <property type="match status" value="1"/>
</dbReference>
<keyword evidence="17" id="KW-1185">Reference proteome</keyword>
<evidence type="ECO:0000256" key="3">
    <source>
        <dbReference type="ARBA" id="ARBA00022723"/>
    </source>
</evidence>
<dbReference type="InterPro" id="IPR026516">
    <property type="entry name" value="THAP1/10"/>
</dbReference>
<evidence type="ECO:0000256" key="1">
    <source>
        <dbReference type="ARBA" id="ARBA00004642"/>
    </source>
</evidence>
<dbReference type="InterPro" id="IPR000210">
    <property type="entry name" value="BTB/POZ_dom"/>
</dbReference>
<evidence type="ECO:0000256" key="5">
    <source>
        <dbReference type="ARBA" id="ARBA00022833"/>
    </source>
</evidence>
<evidence type="ECO:0008006" key="18">
    <source>
        <dbReference type="Google" id="ProtNLM"/>
    </source>
</evidence>
<evidence type="ECO:0000256" key="11">
    <source>
        <dbReference type="ARBA" id="ARBA00023306"/>
    </source>
</evidence>
<dbReference type="OrthoDB" id="6072788at2759"/>
<dbReference type="PANTHER" id="PTHR46600:SF1">
    <property type="entry name" value="THAP DOMAIN-CONTAINING PROTEIN 1"/>
    <property type="match status" value="1"/>
</dbReference>
<keyword evidence="3" id="KW-0479">Metal-binding</keyword>
<accession>A0A8B6GNQ5</accession>
<dbReference type="Gene3D" id="3.30.710.10">
    <property type="entry name" value="Potassium Channel Kv1.1, Chain A"/>
    <property type="match status" value="1"/>
</dbReference>
<feature type="domain" description="BTB" evidence="14">
    <location>
        <begin position="497"/>
        <end position="567"/>
    </location>
</feature>
<feature type="compositionally biased region" description="Polar residues" evidence="13">
    <location>
        <begin position="174"/>
        <end position="186"/>
    </location>
</feature>
<evidence type="ECO:0000256" key="12">
    <source>
        <dbReference type="PROSITE-ProRule" id="PRU00309"/>
    </source>
</evidence>
<dbReference type="PROSITE" id="PS50950">
    <property type="entry name" value="ZF_THAP"/>
    <property type="match status" value="1"/>
</dbReference>
<evidence type="ECO:0000256" key="8">
    <source>
        <dbReference type="ARBA" id="ARBA00023125"/>
    </source>
</evidence>
<dbReference type="GO" id="GO:0005654">
    <property type="term" value="C:nucleoplasm"/>
    <property type="evidence" value="ECO:0007669"/>
    <property type="project" value="UniProtKB-SubCell"/>
</dbReference>
<evidence type="ECO:0000256" key="7">
    <source>
        <dbReference type="ARBA" id="ARBA00023054"/>
    </source>
</evidence>
<sequence length="854" mass="96234">MVFCSVLNCKIQSGQGIAMFKFPEKDLERRQIWIGKVALKRKDFQPSPFARVCARHFTNDQFVIDPSLAVSIGYKPKQLRLKEKAIPTIFDNYSGGIVLTTQKPWRTCTRTNYKTSTSEKGIKRKKKYMFTDEDTEDSDTVSSSDTDSYIAPDHSSLQDSTEQLIDKTPKSIVENETVSETLSQPMDSAPKSTTSKKKPKKTASEILQACKLEADEIYSIKSKLPELQNKKRKKVICAMSRKNATQSPNFVEKRVLAANGLGDRVVEFPVDGDSEDVTSSILREFPKLQEGGGFIMYWADENSRNLIFLASSEESCNVDLLFQMHCGSVYIKPAKNDLEINKDLIYYQGDSETWGECQICGKLFLLEYIEDHVNKCRTHYDDMLLKELDMKGEANIPSPITELQLSVTSNHVTTKFDTTTTVEPQHPITDNNPGSVDTQLGNSLINQTQTIKIQQVLGSKSGPGDKPDQMLVVTQDPGYVDSLRSNFFAMQQEKQLCDVLLKGADNSYINAHKLVLLASGSPYFHNLLSGPQSATCNPQVIDFTLYPFPVLESLIRYLYTGEIMIPRPLVSKFNNLCGVLKLNAQNLLKHCFASFPPIGNYTVSLLGAKKSDSIEHVEENANLSYLKSNRFVTAPKRLSEKLRDIIEKNEKLFKDVGMNSNANSKLKSKQKRSFDISQEEYPIGNVMVKSTVPSLIVTEEQICVKTEQEDISVEHSYTNTENANPMFNISQENDTQTMLNNDYLEEDNSNKLKFKTNCDITLVSEGHTVDNISDVVVKVENVDMESENIHSDYESKTMNLESESSHSHYVPDIVIKTEPCDDDYWQKRPELGLELETESYEGLGSVTVKEEPLT</sequence>
<comment type="similarity">
    <text evidence="2">Belongs to the THAP1 family.</text>
</comment>
<keyword evidence="5" id="KW-0862">Zinc</keyword>
<dbReference type="SMART" id="SM00980">
    <property type="entry name" value="THAP"/>
    <property type="match status" value="1"/>
</dbReference>
<protein>
    <recommendedName>
        <fullName evidence="18">BTB domain-containing protein</fullName>
    </recommendedName>
</protein>
<dbReference type="InterPro" id="IPR006612">
    <property type="entry name" value="THAP_Znf"/>
</dbReference>
<keyword evidence="4 12" id="KW-0863">Zinc-finger</keyword>
<organism evidence="16 17">
    <name type="scientific">Mytilus galloprovincialis</name>
    <name type="common">Mediterranean mussel</name>
    <dbReference type="NCBI Taxonomy" id="29158"/>
    <lineage>
        <taxon>Eukaryota</taxon>
        <taxon>Metazoa</taxon>
        <taxon>Spiralia</taxon>
        <taxon>Lophotrochozoa</taxon>
        <taxon>Mollusca</taxon>
        <taxon>Bivalvia</taxon>
        <taxon>Autobranchia</taxon>
        <taxon>Pteriomorphia</taxon>
        <taxon>Mytilida</taxon>
        <taxon>Mytiloidea</taxon>
        <taxon>Mytilidae</taxon>
        <taxon>Mytilinae</taxon>
        <taxon>Mytilus</taxon>
    </lineage>
</organism>
<dbReference type="GO" id="GO:0008270">
    <property type="term" value="F:zinc ion binding"/>
    <property type="evidence" value="ECO:0007669"/>
    <property type="project" value="UniProtKB-KW"/>
</dbReference>
<keyword evidence="9" id="KW-0804">Transcription</keyword>
<proteinExistence type="inferred from homology"/>
<keyword evidence="6" id="KW-0805">Transcription regulation</keyword>
<dbReference type="CDD" id="cd18186">
    <property type="entry name" value="BTB_POZ_ZBTB_KLHL-like"/>
    <property type="match status" value="1"/>
</dbReference>
<evidence type="ECO:0000313" key="17">
    <source>
        <dbReference type="Proteomes" id="UP000596742"/>
    </source>
</evidence>
<evidence type="ECO:0000256" key="4">
    <source>
        <dbReference type="ARBA" id="ARBA00022771"/>
    </source>
</evidence>
<dbReference type="PANTHER" id="PTHR46600">
    <property type="entry name" value="THAP DOMAIN-CONTAINING"/>
    <property type="match status" value="1"/>
</dbReference>
<dbReference type="GO" id="GO:0043565">
    <property type="term" value="F:sequence-specific DNA binding"/>
    <property type="evidence" value="ECO:0007669"/>
    <property type="project" value="InterPro"/>
</dbReference>
<dbReference type="SMART" id="SM00692">
    <property type="entry name" value="DM3"/>
    <property type="match status" value="1"/>
</dbReference>
<feature type="domain" description="THAP-type" evidence="15">
    <location>
        <begin position="1"/>
        <end position="90"/>
    </location>
</feature>
<evidence type="ECO:0000313" key="16">
    <source>
        <dbReference type="EMBL" id="VDI66698.1"/>
    </source>
</evidence>
<dbReference type="PROSITE" id="PS50097">
    <property type="entry name" value="BTB"/>
    <property type="match status" value="1"/>
</dbReference>
<evidence type="ECO:0000256" key="10">
    <source>
        <dbReference type="ARBA" id="ARBA00023242"/>
    </source>
</evidence>
<comment type="caution">
    <text evidence="16">The sequence shown here is derived from an EMBL/GenBank/DDBJ whole genome shotgun (WGS) entry which is preliminary data.</text>
</comment>
<feature type="region of interest" description="Disordered" evidence="13">
    <location>
        <begin position="133"/>
        <end position="200"/>
    </location>
</feature>
<dbReference type="SMART" id="SM00225">
    <property type="entry name" value="BTB"/>
    <property type="match status" value="1"/>
</dbReference>
<dbReference type="Proteomes" id="UP000596742">
    <property type="component" value="Unassembled WGS sequence"/>
</dbReference>
<dbReference type="SUPFAM" id="SSF57716">
    <property type="entry name" value="Glucocorticoid receptor-like (DNA-binding domain)"/>
    <property type="match status" value="1"/>
</dbReference>
<evidence type="ECO:0000256" key="13">
    <source>
        <dbReference type="SAM" id="MobiDB-lite"/>
    </source>
</evidence>
<gene>
    <name evidence="16" type="ORF">MGAL_10B083085</name>
</gene>
<keyword evidence="8 12" id="KW-0238">DNA-binding</keyword>